<evidence type="ECO:0000313" key="4">
    <source>
        <dbReference type="EMBL" id="SHL66554.1"/>
    </source>
</evidence>
<dbReference type="InterPro" id="IPR016181">
    <property type="entry name" value="Acyl_CoA_acyltransferase"/>
</dbReference>
<dbReference type="STRING" id="1423959.SAMN05444407_105218"/>
<keyword evidence="1 4" id="KW-0808">Transferase</keyword>
<reference evidence="4 5" key="1">
    <citation type="submission" date="2016-11" db="EMBL/GenBank/DDBJ databases">
        <authorList>
            <person name="Jaros S."/>
            <person name="Januszkiewicz K."/>
            <person name="Wedrychowicz H."/>
        </authorList>
    </citation>
    <scope>NUCLEOTIDE SEQUENCE [LARGE SCALE GENOMIC DNA]</scope>
    <source>
        <strain evidence="4 5">DSM 27621</strain>
    </source>
</reference>
<name>A0A1M7CH94_9FLAO</name>
<dbReference type="Proteomes" id="UP000184069">
    <property type="component" value="Unassembled WGS sequence"/>
</dbReference>
<dbReference type="CDD" id="cd04301">
    <property type="entry name" value="NAT_SF"/>
    <property type="match status" value="1"/>
</dbReference>
<dbReference type="AlphaFoldDB" id="A0A1M7CH94"/>
<dbReference type="PANTHER" id="PTHR43800">
    <property type="entry name" value="PEPTIDYL-LYSINE N-ACETYLTRANSFERASE YJAB"/>
    <property type="match status" value="1"/>
</dbReference>
<dbReference type="SUPFAM" id="SSF55729">
    <property type="entry name" value="Acyl-CoA N-acyltransferases (Nat)"/>
    <property type="match status" value="1"/>
</dbReference>
<dbReference type="Gene3D" id="3.40.630.30">
    <property type="match status" value="1"/>
</dbReference>
<evidence type="ECO:0000256" key="1">
    <source>
        <dbReference type="ARBA" id="ARBA00022679"/>
    </source>
</evidence>
<dbReference type="PANTHER" id="PTHR43800:SF1">
    <property type="entry name" value="PEPTIDYL-LYSINE N-ACETYLTRANSFERASE YJAB"/>
    <property type="match status" value="1"/>
</dbReference>
<dbReference type="Pfam" id="PF13673">
    <property type="entry name" value="Acetyltransf_10"/>
    <property type="match status" value="1"/>
</dbReference>
<evidence type="ECO:0000259" key="3">
    <source>
        <dbReference type="PROSITE" id="PS51186"/>
    </source>
</evidence>
<gene>
    <name evidence="4" type="ORF">SAMN05444407_105218</name>
</gene>
<dbReference type="GO" id="GO:0016747">
    <property type="term" value="F:acyltransferase activity, transferring groups other than amino-acyl groups"/>
    <property type="evidence" value="ECO:0007669"/>
    <property type="project" value="InterPro"/>
</dbReference>
<accession>A0A1M7CH94</accession>
<proteinExistence type="predicted"/>
<evidence type="ECO:0000256" key="2">
    <source>
        <dbReference type="ARBA" id="ARBA00023315"/>
    </source>
</evidence>
<dbReference type="InterPro" id="IPR000182">
    <property type="entry name" value="GNAT_dom"/>
</dbReference>
<evidence type="ECO:0000313" key="5">
    <source>
        <dbReference type="Proteomes" id="UP000184069"/>
    </source>
</evidence>
<dbReference type="EMBL" id="FRBM01000005">
    <property type="protein sequence ID" value="SHL66554.1"/>
    <property type="molecule type" value="Genomic_DNA"/>
</dbReference>
<keyword evidence="2" id="KW-0012">Acyltransferase</keyword>
<sequence>MLINMDFCTTKLTIMIREIKEADYPQLMKIWESAVLNTHDFLKEEDFNYYKEQIPGYFEHVTLLGFEVDNAVVGFMGVAEGNLEMLFIHNDYRGKGIGKQLTQYGIDHLEVTKVDVNEQNLQAVDFYKHIGFRVLGRSELDGQGKEYPILHMGL</sequence>
<dbReference type="PROSITE" id="PS51186">
    <property type="entry name" value="GNAT"/>
    <property type="match status" value="1"/>
</dbReference>
<protein>
    <submittedName>
        <fullName evidence="4">Putative acetyltransferase</fullName>
    </submittedName>
</protein>
<organism evidence="4 5">
    <name type="scientific">Chryseobacterium contaminans</name>
    <dbReference type="NCBI Taxonomy" id="1423959"/>
    <lineage>
        <taxon>Bacteria</taxon>
        <taxon>Pseudomonadati</taxon>
        <taxon>Bacteroidota</taxon>
        <taxon>Flavobacteriia</taxon>
        <taxon>Flavobacteriales</taxon>
        <taxon>Weeksellaceae</taxon>
        <taxon>Chryseobacterium group</taxon>
        <taxon>Chryseobacterium</taxon>
    </lineage>
</organism>
<feature type="domain" description="N-acetyltransferase" evidence="3">
    <location>
        <begin position="14"/>
        <end position="154"/>
    </location>
</feature>